<accession>A0A6J3LUX5</accession>
<dbReference type="AlphaFoldDB" id="A0A6J3LUX5"/>
<reference evidence="3" key="3">
    <citation type="submission" date="2025-08" db="UniProtKB">
        <authorList>
            <consortium name="RefSeq"/>
        </authorList>
    </citation>
    <scope>IDENTIFICATION</scope>
    <source>
        <strain evidence="3">CBS 342.82</strain>
    </source>
</reference>
<name>A0A6J3LUX5_9PEZI</name>
<keyword evidence="2" id="KW-1185">Reference proteome</keyword>
<proteinExistence type="predicted"/>
<feature type="chain" id="PRO_5026960798" description="Secreted protein" evidence="1">
    <location>
        <begin position="21"/>
        <end position="185"/>
    </location>
</feature>
<organism evidence="3">
    <name type="scientific">Dissoconium aciculare CBS 342.82</name>
    <dbReference type="NCBI Taxonomy" id="1314786"/>
    <lineage>
        <taxon>Eukaryota</taxon>
        <taxon>Fungi</taxon>
        <taxon>Dikarya</taxon>
        <taxon>Ascomycota</taxon>
        <taxon>Pezizomycotina</taxon>
        <taxon>Dothideomycetes</taxon>
        <taxon>Dothideomycetidae</taxon>
        <taxon>Mycosphaerellales</taxon>
        <taxon>Dissoconiaceae</taxon>
        <taxon>Dissoconium</taxon>
    </lineage>
</organism>
<dbReference type="Proteomes" id="UP000504637">
    <property type="component" value="Unplaced"/>
</dbReference>
<dbReference type="RefSeq" id="XP_033456509.1">
    <property type="nucleotide sequence ID" value="XM_033608825.1"/>
</dbReference>
<protein>
    <recommendedName>
        <fullName evidence="4">Secreted protein</fullName>
    </recommendedName>
</protein>
<reference evidence="3" key="1">
    <citation type="submission" date="2020-01" db="EMBL/GenBank/DDBJ databases">
        <authorList>
            <consortium name="DOE Joint Genome Institute"/>
            <person name="Haridas S."/>
            <person name="Albert R."/>
            <person name="Binder M."/>
            <person name="Bloem J."/>
            <person name="Labutti K."/>
            <person name="Salamov A."/>
            <person name="Andreopoulos B."/>
            <person name="Baker S.E."/>
            <person name="Barry K."/>
            <person name="Bills G."/>
            <person name="Bluhm B.H."/>
            <person name="Cannon C."/>
            <person name="Castanera R."/>
            <person name="Culley D.E."/>
            <person name="Daum C."/>
            <person name="Ezra D."/>
            <person name="Gonzalez J.B."/>
            <person name="Henrissat B."/>
            <person name="Kuo A."/>
            <person name="Liang C."/>
            <person name="Lipzen A."/>
            <person name="Lutzoni F."/>
            <person name="Magnuson J."/>
            <person name="Mondo S."/>
            <person name="Nolan M."/>
            <person name="Ohm R."/>
            <person name="Pangilinan J."/>
            <person name="Park H.-J."/>
            <person name="Ramirez L."/>
            <person name="Alfaro M."/>
            <person name="Sun H."/>
            <person name="Tritt A."/>
            <person name="Yoshinaga Y."/>
            <person name="Zwiers L.-H."/>
            <person name="Turgeon B.G."/>
            <person name="Goodwin S.B."/>
            <person name="Spatafora J.W."/>
            <person name="Crous P.W."/>
            <person name="Grigoriev I.V."/>
        </authorList>
    </citation>
    <scope>NUCLEOTIDE SEQUENCE</scope>
    <source>
        <strain evidence="3">CBS 342.82</strain>
    </source>
</reference>
<feature type="signal peptide" evidence="1">
    <location>
        <begin position="1"/>
        <end position="20"/>
    </location>
</feature>
<keyword evidence="1" id="KW-0732">Signal</keyword>
<evidence type="ECO:0000313" key="3">
    <source>
        <dbReference type="RefSeq" id="XP_033456509.1"/>
    </source>
</evidence>
<dbReference type="GeneID" id="54366626"/>
<reference evidence="3" key="2">
    <citation type="submission" date="2020-04" db="EMBL/GenBank/DDBJ databases">
        <authorList>
            <consortium name="NCBI Genome Project"/>
        </authorList>
    </citation>
    <scope>NUCLEOTIDE SEQUENCE</scope>
    <source>
        <strain evidence="3">CBS 342.82</strain>
    </source>
</reference>
<sequence length="185" mass="21018">MKFLFLRVAVCMYEVFPATAEQLWFLRAGFVDVRLHAIHSLTIFTFVSFMKRSGRVGCLQRLAIEGGGVIKGGSRTSSSPSAWFDSEESVWPGVLCFLFRVSRMRREKCVGRSWFVLLLAFGIGGMVEEVGDVQMPVAMRETTTISPQIRFFFSIHALEEAKIKIILLDGRIAWMIGVERRRRAC</sequence>
<evidence type="ECO:0008006" key="4">
    <source>
        <dbReference type="Google" id="ProtNLM"/>
    </source>
</evidence>
<gene>
    <name evidence="3" type="ORF">K489DRAFT_67298</name>
</gene>
<evidence type="ECO:0000313" key="2">
    <source>
        <dbReference type="Proteomes" id="UP000504637"/>
    </source>
</evidence>
<evidence type="ECO:0000256" key="1">
    <source>
        <dbReference type="SAM" id="SignalP"/>
    </source>
</evidence>